<comment type="similarity">
    <text evidence="2">Belongs to the EfeM/EfeO family.</text>
</comment>
<sequence>MNNKIVKTISSVILLSLLSTTANSKALRSPVQTGDEIIIAKGDIPTPIKYQSIISHYMSYVIAQLDLMIQQLDILQRAINQQQLMDAQIAYISAHQYYETIRPIIMLFGNTDRVMNSTADYYLQREQDYRFIGFHRVEYFLFDQKNLTLASPSTEELLTKAKDLRKRMATESIEIPKLVQASADFMEMILETKLAGKEQLYSQSDITDIAANIAGSEKIIGLITPFINKDTLTSLTRNYAAINRILDNYRLTNNTYQLYSKLSQHDKMDLFSLISQQAERLAELRAQMDVDVYYKY</sequence>
<dbReference type="Pfam" id="PF09375">
    <property type="entry name" value="Peptidase_M75"/>
    <property type="match status" value="1"/>
</dbReference>
<dbReference type="CDD" id="cd14656">
    <property type="entry name" value="Imelysin-like_EfeO"/>
    <property type="match status" value="1"/>
</dbReference>
<evidence type="ECO:0000313" key="7">
    <source>
        <dbReference type="Proteomes" id="UP000053226"/>
    </source>
</evidence>
<dbReference type="Proteomes" id="UP000053226">
    <property type="component" value="Unassembled WGS sequence"/>
</dbReference>
<comment type="caution">
    <text evidence="6">The sequence shown here is derived from an EMBL/GenBank/DDBJ whole genome shotgun (WGS) entry which is preliminary data.</text>
</comment>
<evidence type="ECO:0000256" key="3">
    <source>
        <dbReference type="ARBA" id="ARBA00022729"/>
    </source>
</evidence>
<dbReference type="PANTHER" id="PTHR39192:SF1">
    <property type="entry name" value="IRON UPTAKE SYSTEM COMPONENT EFEO"/>
    <property type="match status" value="1"/>
</dbReference>
<evidence type="ECO:0000256" key="1">
    <source>
        <dbReference type="ARBA" id="ARBA00004196"/>
    </source>
</evidence>
<dbReference type="GO" id="GO:0030313">
    <property type="term" value="C:cell envelope"/>
    <property type="evidence" value="ECO:0007669"/>
    <property type="project" value="UniProtKB-SubCell"/>
</dbReference>
<comment type="subcellular location">
    <subcellularLocation>
        <location evidence="1">Cell envelope</location>
    </subcellularLocation>
</comment>
<evidence type="ECO:0000256" key="2">
    <source>
        <dbReference type="ARBA" id="ARBA00005989"/>
    </source>
</evidence>
<keyword evidence="3 4" id="KW-0732">Signal</keyword>
<feature type="domain" description="Imelysin-like" evidence="5">
    <location>
        <begin position="56"/>
        <end position="249"/>
    </location>
</feature>
<evidence type="ECO:0000259" key="5">
    <source>
        <dbReference type="Pfam" id="PF09375"/>
    </source>
</evidence>
<feature type="signal peptide" evidence="4">
    <location>
        <begin position="1"/>
        <end position="24"/>
    </location>
</feature>
<dbReference type="AlphaFoldDB" id="A0A0N0Z8N9"/>
<keyword evidence="7" id="KW-1185">Reference proteome</keyword>
<dbReference type="Gene3D" id="1.20.1420.20">
    <property type="entry name" value="M75 peptidase, HXXE motif"/>
    <property type="match status" value="1"/>
</dbReference>
<protein>
    <submittedName>
        <fullName evidence="6">Periplasmic ferrous iron transport protein</fullName>
    </submittedName>
</protein>
<dbReference type="InterPro" id="IPR050894">
    <property type="entry name" value="EfeM/EfeO_iron_uptake"/>
</dbReference>
<accession>A0A0N0Z8N9</accession>
<dbReference type="InterPro" id="IPR038352">
    <property type="entry name" value="Imelysin_sf"/>
</dbReference>
<dbReference type="OrthoDB" id="7348379at2"/>
<feature type="chain" id="PRO_5005864470" evidence="4">
    <location>
        <begin position="25"/>
        <end position="296"/>
    </location>
</feature>
<dbReference type="PANTHER" id="PTHR39192">
    <property type="entry name" value="IRON UPTAKE SYSTEM COMPONENT EFEO"/>
    <property type="match status" value="1"/>
</dbReference>
<name>A0A0N0Z8N9_9GAMM</name>
<dbReference type="InterPro" id="IPR034981">
    <property type="entry name" value="Imelysin-like_EfeO/Algp7"/>
</dbReference>
<proteinExistence type="inferred from homology"/>
<dbReference type="EMBL" id="LGAA01000010">
    <property type="protein sequence ID" value="KPD03569.1"/>
    <property type="molecule type" value="Genomic_DNA"/>
</dbReference>
<gene>
    <name evidence="6" type="ORF">M992_1162</name>
</gene>
<dbReference type="RefSeq" id="WP_053907717.1">
    <property type="nucleotide sequence ID" value="NZ_CAWMUS010000010.1"/>
</dbReference>
<evidence type="ECO:0000313" key="6">
    <source>
        <dbReference type="EMBL" id="KPD03569.1"/>
    </source>
</evidence>
<organism evidence="6 7">
    <name type="scientific">Moellerella wisconsensis ATCC 35017</name>
    <dbReference type="NCBI Taxonomy" id="1354267"/>
    <lineage>
        <taxon>Bacteria</taxon>
        <taxon>Pseudomonadati</taxon>
        <taxon>Pseudomonadota</taxon>
        <taxon>Gammaproteobacteria</taxon>
        <taxon>Enterobacterales</taxon>
        <taxon>Morganellaceae</taxon>
        <taxon>Moellerella</taxon>
    </lineage>
</organism>
<dbReference type="InterPro" id="IPR018976">
    <property type="entry name" value="Imelysin-like"/>
</dbReference>
<evidence type="ECO:0000256" key="4">
    <source>
        <dbReference type="SAM" id="SignalP"/>
    </source>
</evidence>
<reference evidence="6 7" key="1">
    <citation type="submission" date="2015-07" db="EMBL/GenBank/DDBJ databases">
        <title>ATOL: Assembling a taxonomically balanced genome-scale reconstruction of the evolutionary history of the Enterobacteriaceae.</title>
        <authorList>
            <person name="Plunkett G.III."/>
            <person name="Neeno-Eckwall E.C."/>
            <person name="Glasner J.D."/>
            <person name="Perna N.T."/>
        </authorList>
    </citation>
    <scope>NUCLEOTIDE SEQUENCE [LARGE SCALE GENOMIC DNA]</scope>
    <source>
        <strain evidence="6 7">ATCC 35017</strain>
    </source>
</reference>